<protein>
    <submittedName>
        <fullName evidence="2 3">Uncharacterized protein</fullName>
    </submittedName>
</protein>
<evidence type="ECO:0000256" key="1">
    <source>
        <dbReference type="SAM" id="MobiDB-lite"/>
    </source>
</evidence>
<dbReference type="AlphaFoldDB" id="B7P577"/>
<dbReference type="Proteomes" id="UP000001555">
    <property type="component" value="Unassembled WGS sequence"/>
</dbReference>
<feature type="compositionally biased region" description="Low complexity" evidence="1">
    <location>
        <begin position="91"/>
        <end position="104"/>
    </location>
</feature>
<dbReference type="InParanoid" id="B7P577"/>
<dbReference type="VEuPathDB" id="VectorBase:ISCI001597"/>
<sequence length="141" mass="14693">MELLGGGPCHQSRARWTLNKRGEFGQRDLPQVRRQSVAAPAPGDTAQREAPQGPSASTAAADASDTRDDESSGSLLIDEPELDALPASPESPAGGATTSSSSDPGVVRRIPLEAAGELTTTPGFRRPTETLGAPLHRSVRK</sequence>
<reference evidence="2 4" key="1">
    <citation type="submission" date="2008-03" db="EMBL/GenBank/DDBJ databases">
        <title>Annotation of Ixodes scapularis.</title>
        <authorList>
            <consortium name="Ixodes scapularis Genome Project Consortium"/>
            <person name="Caler E."/>
            <person name="Hannick L.I."/>
            <person name="Bidwell S."/>
            <person name="Joardar V."/>
            <person name="Thiagarajan M."/>
            <person name="Amedeo P."/>
            <person name="Galinsky K.J."/>
            <person name="Schobel S."/>
            <person name="Inman J."/>
            <person name="Hostetler J."/>
            <person name="Miller J."/>
            <person name="Hammond M."/>
            <person name="Megy K."/>
            <person name="Lawson D."/>
            <person name="Kodira C."/>
            <person name="Sutton G."/>
            <person name="Meyer J."/>
            <person name="Hill C.A."/>
            <person name="Birren B."/>
            <person name="Nene V."/>
            <person name="Collins F."/>
            <person name="Alarcon-Chaidez F."/>
            <person name="Wikel S."/>
            <person name="Strausberg R."/>
        </authorList>
    </citation>
    <scope>NUCLEOTIDE SEQUENCE [LARGE SCALE GENOMIC DNA]</scope>
    <source>
        <strain evidence="4">Wikel</strain>
        <strain evidence="2">Wikel colony</strain>
    </source>
</reference>
<gene>
    <name evidence="2" type="ORF">IscW_ISCW001597</name>
</gene>
<name>B7P577_IXOSC</name>
<evidence type="ECO:0000313" key="4">
    <source>
        <dbReference type="Proteomes" id="UP000001555"/>
    </source>
</evidence>
<dbReference type="PaxDb" id="6945-B7P577"/>
<organism>
    <name type="scientific">Ixodes scapularis</name>
    <name type="common">Black-legged tick</name>
    <name type="synonym">Deer tick</name>
    <dbReference type="NCBI Taxonomy" id="6945"/>
    <lineage>
        <taxon>Eukaryota</taxon>
        <taxon>Metazoa</taxon>
        <taxon>Ecdysozoa</taxon>
        <taxon>Arthropoda</taxon>
        <taxon>Chelicerata</taxon>
        <taxon>Arachnida</taxon>
        <taxon>Acari</taxon>
        <taxon>Parasitiformes</taxon>
        <taxon>Ixodida</taxon>
        <taxon>Ixodoidea</taxon>
        <taxon>Ixodidae</taxon>
        <taxon>Ixodinae</taxon>
        <taxon>Ixodes</taxon>
    </lineage>
</organism>
<reference evidence="3" key="2">
    <citation type="submission" date="2020-05" db="UniProtKB">
        <authorList>
            <consortium name="EnsemblMetazoa"/>
        </authorList>
    </citation>
    <scope>IDENTIFICATION</scope>
    <source>
        <strain evidence="3">wikel</strain>
    </source>
</reference>
<dbReference type="EMBL" id="DS639692">
    <property type="protein sequence ID" value="EEC01749.1"/>
    <property type="molecule type" value="Genomic_DNA"/>
</dbReference>
<dbReference type="EnsemblMetazoa" id="ISCW001597-RA">
    <property type="protein sequence ID" value="ISCW001597-PA"/>
    <property type="gene ID" value="ISCW001597"/>
</dbReference>
<proteinExistence type="predicted"/>
<keyword evidence="4" id="KW-1185">Reference proteome</keyword>
<evidence type="ECO:0000313" key="2">
    <source>
        <dbReference type="EMBL" id="EEC01749.1"/>
    </source>
</evidence>
<dbReference type="VEuPathDB" id="VectorBase:ISCW001597"/>
<dbReference type="EMBL" id="ABJB010723254">
    <property type="status" value="NOT_ANNOTATED_CDS"/>
    <property type="molecule type" value="Genomic_DNA"/>
</dbReference>
<accession>B7P577</accession>
<evidence type="ECO:0000313" key="3">
    <source>
        <dbReference type="EnsemblMetazoa" id="ISCW001597-PA"/>
    </source>
</evidence>
<dbReference type="HOGENOM" id="CLU_1827423_0_0_1"/>
<feature type="region of interest" description="Disordered" evidence="1">
    <location>
        <begin position="1"/>
        <end position="141"/>
    </location>
</feature>